<dbReference type="InterPro" id="IPR050750">
    <property type="entry name" value="C5-MTase"/>
</dbReference>
<keyword evidence="2 5" id="KW-0808">Transferase</keyword>
<keyword evidence="4" id="KW-0680">Restriction system</keyword>
<dbReference type="InterPro" id="IPR018117">
    <property type="entry name" value="C5_DNA_meth_AS"/>
</dbReference>
<dbReference type="GO" id="GO:0032259">
    <property type="term" value="P:methylation"/>
    <property type="evidence" value="ECO:0007669"/>
    <property type="project" value="UniProtKB-KW"/>
</dbReference>
<evidence type="ECO:0000256" key="1">
    <source>
        <dbReference type="ARBA" id="ARBA00022603"/>
    </source>
</evidence>
<dbReference type="PANTHER" id="PTHR46098:SF1">
    <property type="entry name" value="TRNA (CYTOSINE(38)-C(5))-METHYLTRANSFERASE"/>
    <property type="match status" value="1"/>
</dbReference>
<name>A0A7X1CQM1_9LIST</name>
<dbReference type="PROSITE" id="PS51679">
    <property type="entry name" value="SAM_MT_C5"/>
    <property type="match status" value="1"/>
</dbReference>
<dbReference type="EMBL" id="JAARWN010000014">
    <property type="protein sequence ID" value="MBC1937164.1"/>
    <property type="molecule type" value="Genomic_DNA"/>
</dbReference>
<proteinExistence type="inferred from homology"/>
<dbReference type="InterPro" id="IPR029063">
    <property type="entry name" value="SAM-dependent_MTases_sf"/>
</dbReference>
<reference evidence="8 9" key="1">
    <citation type="submission" date="2020-03" db="EMBL/GenBank/DDBJ databases">
        <title>Soil Listeria distribution.</title>
        <authorList>
            <person name="Liao J."/>
            <person name="Wiedmann M."/>
        </authorList>
    </citation>
    <scope>NUCLEOTIDE SEQUENCE [LARGE SCALE GENOMIC DNA]</scope>
    <source>
        <strain evidence="8 9">FSL L7-0741</strain>
    </source>
</reference>
<protein>
    <recommendedName>
        <fullName evidence="7">Cytosine-specific methyltransferase</fullName>
        <ecNumber evidence="7">2.1.1.37</ecNumber>
    </recommendedName>
</protein>
<keyword evidence="1 5" id="KW-0489">Methyltransferase</keyword>
<gene>
    <name evidence="8" type="primary">dcm</name>
    <name evidence="8" type="ORF">HCA69_12355</name>
</gene>
<comment type="caution">
    <text evidence="8">The sequence shown here is derived from an EMBL/GenBank/DDBJ whole genome shotgun (WGS) entry which is preliminary data.</text>
</comment>
<evidence type="ECO:0000256" key="2">
    <source>
        <dbReference type="ARBA" id="ARBA00022679"/>
    </source>
</evidence>
<dbReference type="NCBIfam" id="TIGR00675">
    <property type="entry name" value="dcm"/>
    <property type="match status" value="1"/>
</dbReference>
<sequence length="181" mass="20284">MNFIDLCSGIGGFRLGMEAAGHTCVGFAEIDEFPRASYKAIHDTKGEWNRHDITQISDVEWRELKGKVDIICAGFPCQSFSVAGKRLGFDETRGTVFFEIARAVKQIQPRVVLLENVLGLLSHDSGGTFRTILNTLDELGYDVEWRVFNSKYFGVAHNRRRVFIVATPRGRDGRSGELLSI</sequence>
<comment type="catalytic activity">
    <reaction evidence="7">
        <text>a 2'-deoxycytidine in DNA + S-adenosyl-L-methionine = a 5-methyl-2'-deoxycytidine in DNA + S-adenosyl-L-homocysteine + H(+)</text>
        <dbReference type="Rhea" id="RHEA:13681"/>
        <dbReference type="Rhea" id="RHEA-COMP:11369"/>
        <dbReference type="Rhea" id="RHEA-COMP:11370"/>
        <dbReference type="ChEBI" id="CHEBI:15378"/>
        <dbReference type="ChEBI" id="CHEBI:57856"/>
        <dbReference type="ChEBI" id="CHEBI:59789"/>
        <dbReference type="ChEBI" id="CHEBI:85452"/>
        <dbReference type="ChEBI" id="CHEBI:85454"/>
        <dbReference type="EC" id="2.1.1.37"/>
    </reaction>
</comment>
<evidence type="ECO:0000256" key="5">
    <source>
        <dbReference type="PROSITE-ProRule" id="PRU01016"/>
    </source>
</evidence>
<dbReference type="PROSITE" id="PS00094">
    <property type="entry name" value="C5_MTASE_1"/>
    <property type="match status" value="1"/>
</dbReference>
<evidence type="ECO:0000256" key="3">
    <source>
        <dbReference type="ARBA" id="ARBA00022691"/>
    </source>
</evidence>
<dbReference type="InterPro" id="IPR001525">
    <property type="entry name" value="C5_MeTfrase"/>
</dbReference>
<evidence type="ECO:0000256" key="4">
    <source>
        <dbReference type="ARBA" id="ARBA00022747"/>
    </source>
</evidence>
<organism evidence="8 9">
    <name type="scientific">Listeria grandensis</name>
    <dbReference type="NCBI Taxonomy" id="1494963"/>
    <lineage>
        <taxon>Bacteria</taxon>
        <taxon>Bacillati</taxon>
        <taxon>Bacillota</taxon>
        <taxon>Bacilli</taxon>
        <taxon>Bacillales</taxon>
        <taxon>Listeriaceae</taxon>
        <taxon>Listeria</taxon>
    </lineage>
</organism>
<keyword evidence="3 5" id="KW-0949">S-adenosyl-L-methionine</keyword>
<dbReference type="Gene3D" id="3.40.50.150">
    <property type="entry name" value="Vaccinia Virus protein VP39"/>
    <property type="match status" value="1"/>
</dbReference>
<evidence type="ECO:0000313" key="8">
    <source>
        <dbReference type="EMBL" id="MBC1937164.1"/>
    </source>
</evidence>
<evidence type="ECO:0000313" key="9">
    <source>
        <dbReference type="Proteomes" id="UP000535908"/>
    </source>
</evidence>
<accession>A0A7X1CQM1</accession>
<dbReference type="GO" id="GO:0009307">
    <property type="term" value="P:DNA restriction-modification system"/>
    <property type="evidence" value="ECO:0007669"/>
    <property type="project" value="UniProtKB-KW"/>
</dbReference>
<dbReference type="Proteomes" id="UP000535908">
    <property type="component" value="Unassembled WGS sequence"/>
</dbReference>
<comment type="similarity">
    <text evidence="5 6">Belongs to the class I-like SAM-binding methyltransferase superfamily. C5-methyltransferase family.</text>
</comment>
<dbReference type="SUPFAM" id="SSF53335">
    <property type="entry name" value="S-adenosyl-L-methionine-dependent methyltransferases"/>
    <property type="match status" value="1"/>
</dbReference>
<evidence type="ECO:0000256" key="7">
    <source>
        <dbReference type="RuleBase" id="RU000417"/>
    </source>
</evidence>
<feature type="active site" evidence="5">
    <location>
        <position position="77"/>
    </location>
</feature>
<dbReference type="EC" id="2.1.1.37" evidence="7"/>
<dbReference type="GO" id="GO:0003886">
    <property type="term" value="F:DNA (cytosine-5-)-methyltransferase activity"/>
    <property type="evidence" value="ECO:0007669"/>
    <property type="project" value="UniProtKB-EC"/>
</dbReference>
<dbReference type="Pfam" id="PF00145">
    <property type="entry name" value="DNA_methylase"/>
    <property type="match status" value="1"/>
</dbReference>
<dbReference type="AlphaFoldDB" id="A0A7X1CQM1"/>
<evidence type="ECO:0000256" key="6">
    <source>
        <dbReference type="RuleBase" id="RU000416"/>
    </source>
</evidence>
<dbReference type="PANTHER" id="PTHR46098">
    <property type="entry name" value="TRNA (CYTOSINE(38)-C(5))-METHYLTRANSFERASE"/>
    <property type="match status" value="1"/>
</dbReference>
<dbReference type="PRINTS" id="PR00105">
    <property type="entry name" value="C5METTRFRASE"/>
</dbReference>